<dbReference type="Proteomes" id="UP001187192">
    <property type="component" value="Unassembled WGS sequence"/>
</dbReference>
<dbReference type="AlphaFoldDB" id="A0AA88JBN8"/>
<reference evidence="1" key="1">
    <citation type="submission" date="2023-07" db="EMBL/GenBank/DDBJ databases">
        <title>draft genome sequence of fig (Ficus carica).</title>
        <authorList>
            <person name="Takahashi T."/>
            <person name="Nishimura K."/>
        </authorList>
    </citation>
    <scope>NUCLEOTIDE SEQUENCE</scope>
</reference>
<dbReference type="EMBL" id="BTGU01000525">
    <property type="protein sequence ID" value="GMN67955.1"/>
    <property type="molecule type" value="Genomic_DNA"/>
</dbReference>
<evidence type="ECO:0000313" key="2">
    <source>
        <dbReference type="Proteomes" id="UP001187192"/>
    </source>
</evidence>
<evidence type="ECO:0000313" key="1">
    <source>
        <dbReference type="EMBL" id="GMN67955.1"/>
    </source>
</evidence>
<sequence length="104" mass="11883">MENNDLRTSEWGEVIVDYAGVVYLMPELSMGDLISGLHARISLHRAPPIFSLCGRDLFQSRRRTKIVLEDTESTLRSGQFREKEILKLGTGPQPKGEREIWLLI</sequence>
<gene>
    <name evidence="1" type="ORF">TIFTF001_037014</name>
</gene>
<comment type="caution">
    <text evidence="1">The sequence shown here is derived from an EMBL/GenBank/DDBJ whole genome shotgun (WGS) entry which is preliminary data.</text>
</comment>
<accession>A0AA88JBN8</accession>
<proteinExistence type="predicted"/>
<protein>
    <submittedName>
        <fullName evidence="1">Uncharacterized protein</fullName>
    </submittedName>
</protein>
<keyword evidence="2" id="KW-1185">Reference proteome</keyword>
<organism evidence="1 2">
    <name type="scientific">Ficus carica</name>
    <name type="common">Common fig</name>
    <dbReference type="NCBI Taxonomy" id="3494"/>
    <lineage>
        <taxon>Eukaryota</taxon>
        <taxon>Viridiplantae</taxon>
        <taxon>Streptophyta</taxon>
        <taxon>Embryophyta</taxon>
        <taxon>Tracheophyta</taxon>
        <taxon>Spermatophyta</taxon>
        <taxon>Magnoliopsida</taxon>
        <taxon>eudicotyledons</taxon>
        <taxon>Gunneridae</taxon>
        <taxon>Pentapetalae</taxon>
        <taxon>rosids</taxon>
        <taxon>fabids</taxon>
        <taxon>Rosales</taxon>
        <taxon>Moraceae</taxon>
        <taxon>Ficeae</taxon>
        <taxon>Ficus</taxon>
    </lineage>
</organism>
<name>A0AA88JBN8_FICCA</name>